<keyword evidence="2" id="KW-1185">Reference proteome</keyword>
<reference evidence="1" key="1">
    <citation type="submission" date="2022-11" db="EMBL/GenBank/DDBJ databases">
        <title>Centuries of genome instability and evolution in soft-shell clam transmissible cancer (bioRxiv).</title>
        <authorList>
            <person name="Hart S.F.M."/>
            <person name="Yonemitsu M.A."/>
            <person name="Giersch R.M."/>
            <person name="Beal B.F."/>
            <person name="Arriagada G."/>
            <person name="Davis B.W."/>
            <person name="Ostrander E.A."/>
            <person name="Goff S.P."/>
            <person name="Metzger M.J."/>
        </authorList>
    </citation>
    <scope>NUCLEOTIDE SEQUENCE</scope>
    <source>
        <strain evidence="1">MELC-2E11</strain>
        <tissue evidence="1">Siphon/mantle</tissue>
    </source>
</reference>
<proteinExistence type="predicted"/>
<dbReference type="Proteomes" id="UP001164746">
    <property type="component" value="Chromosome 5"/>
</dbReference>
<dbReference type="Gene3D" id="3.40.50.300">
    <property type="entry name" value="P-loop containing nucleotide triphosphate hydrolases"/>
    <property type="match status" value="1"/>
</dbReference>
<feature type="non-terminal residue" evidence="1">
    <location>
        <position position="115"/>
    </location>
</feature>
<gene>
    <name evidence="1" type="ORF">MAR_021497</name>
</gene>
<dbReference type="EMBL" id="CP111016">
    <property type="protein sequence ID" value="WAR06128.1"/>
    <property type="molecule type" value="Genomic_DNA"/>
</dbReference>
<organism evidence="1 2">
    <name type="scientific">Mya arenaria</name>
    <name type="common">Soft-shell clam</name>
    <dbReference type="NCBI Taxonomy" id="6604"/>
    <lineage>
        <taxon>Eukaryota</taxon>
        <taxon>Metazoa</taxon>
        <taxon>Spiralia</taxon>
        <taxon>Lophotrochozoa</taxon>
        <taxon>Mollusca</taxon>
        <taxon>Bivalvia</taxon>
        <taxon>Autobranchia</taxon>
        <taxon>Heteroconchia</taxon>
        <taxon>Euheterodonta</taxon>
        <taxon>Imparidentia</taxon>
        <taxon>Neoheterodontei</taxon>
        <taxon>Myida</taxon>
        <taxon>Myoidea</taxon>
        <taxon>Myidae</taxon>
        <taxon>Mya</taxon>
    </lineage>
</organism>
<evidence type="ECO:0000313" key="2">
    <source>
        <dbReference type="Proteomes" id="UP001164746"/>
    </source>
</evidence>
<accession>A0ABY7EBQ2</accession>
<dbReference type="InterPro" id="IPR027417">
    <property type="entry name" value="P-loop_NTPase"/>
</dbReference>
<evidence type="ECO:0000313" key="1">
    <source>
        <dbReference type="EMBL" id="WAR06128.1"/>
    </source>
</evidence>
<name>A0ABY7EBQ2_MYAAR</name>
<sequence>ATTLHRYSGIDDGRFSTSAMKSHILNSVKHAYSKITDVLIIDECSFISEKTFDSVPEGMSIIRAAQMILCEEFLQIGSSKGFMTMVFFALKADVLKQMLHAELNLKMLLGNHRVV</sequence>
<protein>
    <submittedName>
        <fullName evidence="1">Uncharacterized protein</fullName>
    </submittedName>
</protein>